<dbReference type="Pfam" id="PF13487">
    <property type="entry name" value="HD_5"/>
    <property type="match status" value="1"/>
</dbReference>
<dbReference type="InterPro" id="IPR006675">
    <property type="entry name" value="HDIG_dom"/>
</dbReference>
<reference evidence="4 5" key="1">
    <citation type="submission" date="2020-08" db="EMBL/GenBank/DDBJ databases">
        <title>Genome public.</title>
        <authorList>
            <person name="Liu C."/>
            <person name="Sun Q."/>
        </authorList>
    </citation>
    <scope>NUCLEOTIDE SEQUENCE [LARGE SCALE GENOMIC DNA]</scope>
    <source>
        <strain evidence="4 5">NSJ-43</strain>
    </source>
</reference>
<feature type="domain" description="HD-GYP" evidence="3">
    <location>
        <begin position="204"/>
        <end position="397"/>
    </location>
</feature>
<comment type="caution">
    <text evidence="4">The sequence shown here is derived from an EMBL/GenBank/DDBJ whole genome shotgun (WGS) entry which is preliminary data.</text>
</comment>
<gene>
    <name evidence="4" type="ORF">H8S01_02260</name>
</gene>
<keyword evidence="1" id="KW-0812">Transmembrane</keyword>
<dbReference type="PROSITE" id="PS51832">
    <property type="entry name" value="HD_GYP"/>
    <property type="match status" value="1"/>
</dbReference>
<dbReference type="Proteomes" id="UP000628463">
    <property type="component" value="Unassembled WGS sequence"/>
</dbReference>
<feature type="transmembrane region" description="Helical" evidence="1">
    <location>
        <begin position="27"/>
        <end position="45"/>
    </location>
</feature>
<evidence type="ECO:0000256" key="1">
    <source>
        <dbReference type="SAM" id="Phobius"/>
    </source>
</evidence>
<organism evidence="4 5">
    <name type="scientific">Lachnospira hominis</name>
    <name type="common">ex Liu et al. 2021</name>
    <dbReference type="NCBI Taxonomy" id="2763051"/>
    <lineage>
        <taxon>Bacteria</taxon>
        <taxon>Bacillati</taxon>
        <taxon>Bacillota</taxon>
        <taxon>Clostridia</taxon>
        <taxon>Lachnospirales</taxon>
        <taxon>Lachnospiraceae</taxon>
        <taxon>Lachnospira</taxon>
    </lineage>
</organism>
<feature type="transmembrane region" description="Helical" evidence="1">
    <location>
        <begin position="107"/>
        <end position="139"/>
    </location>
</feature>
<dbReference type="PROSITE" id="PS51831">
    <property type="entry name" value="HD"/>
    <property type="match status" value="1"/>
</dbReference>
<dbReference type="InterPro" id="IPR037522">
    <property type="entry name" value="HD_GYP_dom"/>
</dbReference>
<feature type="domain" description="HD" evidence="2">
    <location>
        <begin position="226"/>
        <end position="351"/>
    </location>
</feature>
<feature type="transmembrane region" description="Helical" evidence="1">
    <location>
        <begin position="52"/>
        <end position="72"/>
    </location>
</feature>
<dbReference type="InterPro" id="IPR006674">
    <property type="entry name" value="HD_domain"/>
</dbReference>
<dbReference type="InterPro" id="IPR003607">
    <property type="entry name" value="HD/PDEase_dom"/>
</dbReference>
<dbReference type="PANTHER" id="PTHR43155:SF2">
    <property type="entry name" value="CYCLIC DI-GMP PHOSPHODIESTERASE PA4108"/>
    <property type="match status" value="1"/>
</dbReference>
<dbReference type="NCBIfam" id="TIGR00277">
    <property type="entry name" value="HDIG"/>
    <property type="match status" value="1"/>
</dbReference>
<keyword evidence="1" id="KW-1133">Transmembrane helix</keyword>
<name>A0ABR7FYA0_9FIRM</name>
<protein>
    <submittedName>
        <fullName evidence="4">HD-GYP domain-containing protein</fullName>
    </submittedName>
</protein>
<evidence type="ECO:0000313" key="5">
    <source>
        <dbReference type="Proteomes" id="UP000628463"/>
    </source>
</evidence>
<evidence type="ECO:0000259" key="3">
    <source>
        <dbReference type="PROSITE" id="PS51832"/>
    </source>
</evidence>
<keyword evidence="1" id="KW-0472">Membrane</keyword>
<feature type="transmembrane region" description="Helical" evidence="1">
    <location>
        <begin position="78"/>
        <end position="100"/>
    </location>
</feature>
<feature type="transmembrane region" description="Helical" evidence="1">
    <location>
        <begin position="159"/>
        <end position="179"/>
    </location>
</feature>
<accession>A0ABR7FYA0</accession>
<dbReference type="CDD" id="cd00077">
    <property type="entry name" value="HDc"/>
    <property type="match status" value="1"/>
</dbReference>
<sequence>MKLLSEAFDTVKRVYAYEKSVKVDTATLQKIMAVFAIVMILIDVENIRLGKYIIGAATFFVAAVSLVAVWALDYFKNVYRVCRIAAVILLVLAVPIIFMGANDGFSLLWYLLLPVITLILLGMKFGVPVCVIYGLYITISFWTPLGNIFNYEYGRDYRFFYPVFYWGFCLVVITVDIFYKNYQMRQADDEHELEKEVQSAVAGTKVLMINSVTAISRMLDEKDGYTQQHSKRVAQYSELIAQNMKSRTYTKEEIDIIYRSALLHDIGKIAVPDAVLNKPSRLTDGEYELMKKHTIWGKEILAGLEFLPQADMGAAYHHERFDGKGYPYGIKGDKIPDIVRIISAADSLDAMSSNRCYRRHCDKDYIISEFEKGAGTQFDADVAQVVVELIKEGRIIL</sequence>
<proteinExistence type="predicted"/>
<dbReference type="PANTHER" id="PTHR43155">
    <property type="entry name" value="CYCLIC DI-GMP PHOSPHODIESTERASE PA4108-RELATED"/>
    <property type="match status" value="1"/>
</dbReference>
<dbReference type="Gene3D" id="1.10.3210.10">
    <property type="entry name" value="Hypothetical protein af1432"/>
    <property type="match status" value="1"/>
</dbReference>
<dbReference type="EMBL" id="JACOPD010000001">
    <property type="protein sequence ID" value="MBC5679788.1"/>
    <property type="molecule type" value="Genomic_DNA"/>
</dbReference>
<evidence type="ECO:0000313" key="4">
    <source>
        <dbReference type="EMBL" id="MBC5679788.1"/>
    </source>
</evidence>
<dbReference type="SMART" id="SM00471">
    <property type="entry name" value="HDc"/>
    <property type="match status" value="1"/>
</dbReference>
<dbReference type="SUPFAM" id="SSF109604">
    <property type="entry name" value="HD-domain/PDEase-like"/>
    <property type="match status" value="1"/>
</dbReference>
<keyword evidence="5" id="KW-1185">Reference proteome</keyword>
<evidence type="ECO:0000259" key="2">
    <source>
        <dbReference type="PROSITE" id="PS51831"/>
    </source>
</evidence>
<dbReference type="RefSeq" id="WP_186836025.1">
    <property type="nucleotide sequence ID" value="NZ_JACOPD010000001.1"/>
</dbReference>